<dbReference type="InterPro" id="IPR009959">
    <property type="entry name" value="Cyclase_SnoaL-like"/>
</dbReference>
<dbReference type="InterPro" id="IPR032710">
    <property type="entry name" value="NTF2-like_dom_sf"/>
</dbReference>
<reference evidence="1 2" key="1">
    <citation type="submission" date="2018-06" db="EMBL/GenBank/DDBJ databases">
        <title>Genomic Encyclopedia of Archaeal and Bacterial Type Strains, Phase II (KMG-II): from individual species to whole genera.</title>
        <authorList>
            <person name="Goeker M."/>
        </authorList>
    </citation>
    <scope>NUCLEOTIDE SEQUENCE [LARGE SCALE GENOMIC DNA]</scope>
    <source>
        <strain evidence="1 2">DSM 22009</strain>
    </source>
</reference>
<name>A0A2W7N4M0_9RHOB</name>
<dbReference type="PANTHER" id="PTHR38436:SF1">
    <property type="entry name" value="ESTER CYCLASE"/>
    <property type="match status" value="1"/>
</dbReference>
<evidence type="ECO:0000313" key="2">
    <source>
        <dbReference type="Proteomes" id="UP000248916"/>
    </source>
</evidence>
<dbReference type="PANTHER" id="PTHR38436">
    <property type="entry name" value="POLYKETIDE CYCLASE SNOAL-LIKE DOMAIN"/>
    <property type="match status" value="1"/>
</dbReference>
<organism evidence="1 2">
    <name type="scientific">Palleronia aestuarii</name>
    <dbReference type="NCBI Taxonomy" id="568105"/>
    <lineage>
        <taxon>Bacteria</taxon>
        <taxon>Pseudomonadati</taxon>
        <taxon>Pseudomonadota</taxon>
        <taxon>Alphaproteobacteria</taxon>
        <taxon>Rhodobacterales</taxon>
        <taxon>Roseobacteraceae</taxon>
        <taxon>Palleronia</taxon>
    </lineage>
</organism>
<protein>
    <submittedName>
        <fullName evidence="1">Putative ester cyclase</fullName>
    </submittedName>
</protein>
<dbReference type="OrthoDB" id="9810441at2"/>
<dbReference type="Proteomes" id="UP000248916">
    <property type="component" value="Unassembled WGS sequence"/>
</dbReference>
<keyword evidence="2" id="KW-1185">Reference proteome</keyword>
<dbReference type="Pfam" id="PF07366">
    <property type="entry name" value="SnoaL"/>
    <property type="match status" value="1"/>
</dbReference>
<dbReference type="GO" id="GO:0030638">
    <property type="term" value="P:polyketide metabolic process"/>
    <property type="evidence" value="ECO:0007669"/>
    <property type="project" value="InterPro"/>
</dbReference>
<dbReference type="EMBL" id="QKZL01000011">
    <property type="protein sequence ID" value="PZX15021.1"/>
    <property type="molecule type" value="Genomic_DNA"/>
</dbReference>
<dbReference type="Gene3D" id="3.10.450.50">
    <property type="match status" value="1"/>
</dbReference>
<accession>A0A2W7N4M0</accession>
<dbReference type="RefSeq" id="WP_111537740.1">
    <property type="nucleotide sequence ID" value="NZ_QKZL01000011.1"/>
</dbReference>
<dbReference type="AlphaFoldDB" id="A0A2W7N4M0"/>
<gene>
    <name evidence="1" type="ORF">LX81_02609</name>
</gene>
<sequence>MTPGALRDFYDGYIACLNARDWTALGDFVHEAVRYNEEEVGLAGYRAMLERDVLDIPDLSFRVEWLACEPPLVAARLAFDCTPLGDLFGLPVDGRRVRFHENVFYRIDESRIADVRSIIDRAAVAAQVGALYRVA</sequence>
<comment type="caution">
    <text evidence="1">The sequence shown here is derived from an EMBL/GenBank/DDBJ whole genome shotgun (WGS) entry which is preliminary data.</text>
</comment>
<proteinExistence type="predicted"/>
<evidence type="ECO:0000313" key="1">
    <source>
        <dbReference type="EMBL" id="PZX15021.1"/>
    </source>
</evidence>
<dbReference type="SUPFAM" id="SSF54427">
    <property type="entry name" value="NTF2-like"/>
    <property type="match status" value="1"/>
</dbReference>